<reference evidence="3 4" key="1">
    <citation type="journal article" date="2018" name="J. Microbiol.">
        <title>Bacillus spongiae sp. nov., isolated from sponge of Jeju Island.</title>
        <authorList>
            <person name="Lee G.E."/>
            <person name="Im W.T."/>
            <person name="Park J.S."/>
        </authorList>
    </citation>
    <scope>NUCLEOTIDE SEQUENCE [LARGE SCALE GENOMIC DNA]</scope>
    <source>
        <strain evidence="3 4">135PIL107-10</strain>
    </source>
</reference>
<dbReference type="RefSeq" id="WP_336586485.1">
    <property type="nucleotide sequence ID" value="NZ_JBBAXC010000005.1"/>
</dbReference>
<dbReference type="NCBIfam" id="TIGR00654">
    <property type="entry name" value="PhzF_family"/>
    <property type="match status" value="1"/>
</dbReference>
<name>A0ABU8HCI4_9BACI</name>
<gene>
    <name evidence="3" type="ORF">WAK64_08270</name>
</gene>
<dbReference type="SUPFAM" id="SSF54506">
    <property type="entry name" value="Diaminopimelate epimerase-like"/>
    <property type="match status" value="1"/>
</dbReference>
<dbReference type="Pfam" id="PF02567">
    <property type="entry name" value="PhzC-PhzF"/>
    <property type="match status" value="1"/>
</dbReference>
<dbReference type="Proteomes" id="UP001312865">
    <property type="component" value="Unassembled WGS sequence"/>
</dbReference>
<sequence length="288" mass="32075">MEFSVYTLNAFTKGSKGGNPAGVVLDADKFTDNEMQKIANHIGFSETAFIHKSDVADFNIRYFTPNDEVNLCGHATIASFYLLLQNKVVNYGQYLIETKAGILEVNIEEDGRIFLSQALPYFGQEIRREKVLSSLNLELDGLNNELPIQIVSTGLKDILIPIKNKKILHQITPNFDEITSISKEYGVVGYHLFSLDSQDNSVVHCRNFAPLHNILEESATGTSNGALSCYLYKYGVIKGSQSLTFEQGFTMNCPSEIISKVKINEEREIIKIEVGGNCSGLKFHSMTL</sequence>
<dbReference type="Gene3D" id="3.10.310.10">
    <property type="entry name" value="Diaminopimelate Epimerase, Chain A, domain 1"/>
    <property type="match status" value="2"/>
</dbReference>
<organism evidence="3 4">
    <name type="scientific">Bacillus spongiae</name>
    <dbReference type="NCBI Taxonomy" id="2683610"/>
    <lineage>
        <taxon>Bacteria</taxon>
        <taxon>Bacillati</taxon>
        <taxon>Bacillota</taxon>
        <taxon>Bacilli</taxon>
        <taxon>Bacillales</taxon>
        <taxon>Bacillaceae</taxon>
        <taxon>Bacillus</taxon>
    </lineage>
</organism>
<keyword evidence="4" id="KW-1185">Reference proteome</keyword>
<evidence type="ECO:0000256" key="1">
    <source>
        <dbReference type="ARBA" id="ARBA00008270"/>
    </source>
</evidence>
<dbReference type="PIRSF" id="PIRSF016184">
    <property type="entry name" value="PhzC_PhzF"/>
    <property type="match status" value="1"/>
</dbReference>
<keyword evidence="2" id="KW-0413">Isomerase</keyword>
<comment type="caution">
    <text evidence="3">The sequence shown here is derived from an EMBL/GenBank/DDBJ whole genome shotgun (WGS) entry which is preliminary data.</text>
</comment>
<dbReference type="PANTHER" id="PTHR13774">
    <property type="entry name" value="PHENAZINE BIOSYNTHESIS PROTEIN"/>
    <property type="match status" value="1"/>
</dbReference>
<evidence type="ECO:0000313" key="4">
    <source>
        <dbReference type="Proteomes" id="UP001312865"/>
    </source>
</evidence>
<dbReference type="InterPro" id="IPR003719">
    <property type="entry name" value="Phenazine_PhzF-like"/>
</dbReference>
<dbReference type="EMBL" id="JBBAXC010000005">
    <property type="protein sequence ID" value="MEI5907050.1"/>
    <property type="molecule type" value="Genomic_DNA"/>
</dbReference>
<protein>
    <submittedName>
        <fullName evidence="3">PhzF family phenazine biosynthesis protein</fullName>
    </submittedName>
</protein>
<dbReference type="PANTHER" id="PTHR13774:SF39">
    <property type="entry name" value="BIOSYNTHESIS PROTEIN, PUTATIVE-RELATED"/>
    <property type="match status" value="1"/>
</dbReference>
<accession>A0ABU8HCI4</accession>
<proteinExistence type="inferred from homology"/>
<evidence type="ECO:0000256" key="2">
    <source>
        <dbReference type="ARBA" id="ARBA00023235"/>
    </source>
</evidence>
<evidence type="ECO:0000313" key="3">
    <source>
        <dbReference type="EMBL" id="MEI5907050.1"/>
    </source>
</evidence>
<comment type="similarity">
    <text evidence="1">Belongs to the PhzF family.</text>
</comment>